<comment type="caution">
    <text evidence="1">The sequence shown here is derived from an EMBL/GenBank/DDBJ whole genome shotgun (WGS) entry which is preliminary data.</text>
</comment>
<keyword evidence="2" id="KW-1185">Reference proteome</keyword>
<evidence type="ECO:0000313" key="1">
    <source>
        <dbReference type="EMBL" id="KAI4343754.1"/>
    </source>
</evidence>
<protein>
    <submittedName>
        <fullName evidence="1">Uncharacterized protein</fullName>
    </submittedName>
</protein>
<organism evidence="1 2">
    <name type="scientific">Bauhinia variegata</name>
    <name type="common">Purple orchid tree</name>
    <name type="synonym">Phanera variegata</name>
    <dbReference type="NCBI Taxonomy" id="167791"/>
    <lineage>
        <taxon>Eukaryota</taxon>
        <taxon>Viridiplantae</taxon>
        <taxon>Streptophyta</taxon>
        <taxon>Embryophyta</taxon>
        <taxon>Tracheophyta</taxon>
        <taxon>Spermatophyta</taxon>
        <taxon>Magnoliopsida</taxon>
        <taxon>eudicotyledons</taxon>
        <taxon>Gunneridae</taxon>
        <taxon>Pentapetalae</taxon>
        <taxon>rosids</taxon>
        <taxon>fabids</taxon>
        <taxon>Fabales</taxon>
        <taxon>Fabaceae</taxon>
        <taxon>Cercidoideae</taxon>
        <taxon>Cercideae</taxon>
        <taxon>Bauhiniinae</taxon>
        <taxon>Bauhinia</taxon>
    </lineage>
</organism>
<gene>
    <name evidence="1" type="ORF">L6164_011063</name>
</gene>
<proteinExistence type="predicted"/>
<name>A0ACB9P4N2_BAUVA</name>
<evidence type="ECO:0000313" key="2">
    <source>
        <dbReference type="Proteomes" id="UP000828941"/>
    </source>
</evidence>
<dbReference type="EMBL" id="CM039430">
    <property type="protein sequence ID" value="KAI4343754.1"/>
    <property type="molecule type" value="Genomic_DNA"/>
</dbReference>
<sequence>MERGIDQDGFTLVVGTDEVLSRRWTSTPYSSNKQELSNRIHIEKSVSETASNEESTVSDCESGVCGANHVQRQLFDAGFERLAEGDRVHDLIQRKFILDLGLVGAKTEVVAIHRNSCSSFMGQARAQSFQIYTQAMLKKHDGDANVKYAWYGTSGREEVGQIISHGFGHATYYGKSHHNNGLHGCGISLSPDDSPLESVKSCVADKDGLRHLLLCRVILGRCELVHPGSEQCHPSSEDYDSGVDNVLSPQKYVVWCTRMNTHVLPEYVISFRVPCLKGLVKIGEPLMKPSSPWMPFPALISVLSKVLPPPAIELISKYHKHHKEKKISRHELIQKVRKIAGDKLLIAVIKSFRTRKTAAIFQQTK</sequence>
<accession>A0ACB9P4N2</accession>
<reference evidence="1 2" key="1">
    <citation type="journal article" date="2022" name="DNA Res.">
        <title>Chromosomal-level genome assembly of the orchid tree Bauhinia variegata (Leguminosae; Cercidoideae) supports the allotetraploid origin hypothesis of Bauhinia.</title>
        <authorList>
            <person name="Zhong Y."/>
            <person name="Chen Y."/>
            <person name="Zheng D."/>
            <person name="Pang J."/>
            <person name="Liu Y."/>
            <person name="Luo S."/>
            <person name="Meng S."/>
            <person name="Qian L."/>
            <person name="Wei D."/>
            <person name="Dai S."/>
            <person name="Zhou R."/>
        </authorList>
    </citation>
    <scope>NUCLEOTIDE SEQUENCE [LARGE SCALE GENOMIC DNA]</scope>
    <source>
        <strain evidence="1">BV-YZ2020</strain>
    </source>
</reference>
<dbReference type="Proteomes" id="UP000828941">
    <property type="component" value="Chromosome 5"/>
</dbReference>